<comment type="caution">
    <text evidence="1">The sequence shown here is derived from an EMBL/GenBank/DDBJ whole genome shotgun (WGS) entry which is preliminary data.</text>
</comment>
<reference evidence="1 2" key="1">
    <citation type="submission" date="2021-06" db="EMBL/GenBank/DDBJ databases">
        <authorList>
            <person name="Palmer J.M."/>
        </authorList>
    </citation>
    <scope>NUCLEOTIDE SEQUENCE [LARGE SCALE GENOMIC DNA]</scope>
    <source>
        <strain evidence="1 2">AS_MEX2019</strain>
        <tissue evidence="1">Muscle</tissue>
    </source>
</reference>
<sequence>MSKVQVHKIGQVFHALPLTAAKVQLPQNKVTRYQKTECGTTRMLLRDIMGHIANTMMTTKISHHLHQTLPCPLVQNIELAQVEKILYKLLKCNPGNLGCCDLVCLAVNSAFEIK</sequence>
<keyword evidence="2" id="KW-1185">Reference proteome</keyword>
<accession>A0ABV1AEP3</accession>
<protein>
    <submittedName>
        <fullName evidence="1">Uncharacterized protein</fullName>
    </submittedName>
</protein>
<evidence type="ECO:0000313" key="1">
    <source>
        <dbReference type="EMBL" id="MEQ2317053.1"/>
    </source>
</evidence>
<proteinExistence type="predicted"/>
<gene>
    <name evidence="1" type="ORF">AMECASPLE_038826</name>
</gene>
<dbReference type="Proteomes" id="UP001469553">
    <property type="component" value="Unassembled WGS sequence"/>
</dbReference>
<organism evidence="1 2">
    <name type="scientific">Ameca splendens</name>
    <dbReference type="NCBI Taxonomy" id="208324"/>
    <lineage>
        <taxon>Eukaryota</taxon>
        <taxon>Metazoa</taxon>
        <taxon>Chordata</taxon>
        <taxon>Craniata</taxon>
        <taxon>Vertebrata</taxon>
        <taxon>Euteleostomi</taxon>
        <taxon>Actinopterygii</taxon>
        <taxon>Neopterygii</taxon>
        <taxon>Teleostei</taxon>
        <taxon>Neoteleostei</taxon>
        <taxon>Acanthomorphata</taxon>
        <taxon>Ovalentaria</taxon>
        <taxon>Atherinomorphae</taxon>
        <taxon>Cyprinodontiformes</taxon>
        <taxon>Goodeidae</taxon>
        <taxon>Ameca</taxon>
    </lineage>
</organism>
<name>A0ABV1AEP3_9TELE</name>
<evidence type="ECO:0000313" key="2">
    <source>
        <dbReference type="Proteomes" id="UP001469553"/>
    </source>
</evidence>
<dbReference type="EMBL" id="JAHRIP010092096">
    <property type="protein sequence ID" value="MEQ2317053.1"/>
    <property type="molecule type" value="Genomic_DNA"/>
</dbReference>